<gene>
    <name evidence="3" type="ORF">DW355_01625</name>
</gene>
<feature type="chain" id="PRO_5020672416" evidence="2">
    <location>
        <begin position="30"/>
        <end position="120"/>
    </location>
</feature>
<organism evidence="3 4">
    <name type="scientific">Hylemonella gracilis</name>
    <dbReference type="NCBI Taxonomy" id="80880"/>
    <lineage>
        <taxon>Bacteria</taxon>
        <taxon>Pseudomonadati</taxon>
        <taxon>Pseudomonadota</taxon>
        <taxon>Betaproteobacteria</taxon>
        <taxon>Burkholderiales</taxon>
        <taxon>Comamonadaceae</taxon>
        <taxon>Hylemonella</taxon>
    </lineage>
</organism>
<dbReference type="KEGG" id="hgr:DW355_01625"/>
<evidence type="ECO:0000256" key="1">
    <source>
        <dbReference type="SAM" id="MobiDB-lite"/>
    </source>
</evidence>
<reference evidence="3 4" key="1">
    <citation type="submission" date="2018-07" db="EMBL/GenBank/DDBJ databases">
        <title>Exploring interactions and the metabolic potential of the ultra-small soil bacteria Hylemonella gracilis.</title>
        <authorList>
            <person name="Tyc O."/>
            <person name="Kulkarni P."/>
            <person name="Gawehns F."/>
            <person name="Hundscheid M."/>
            <person name="Zweers H."/>
            <person name="Garbeva P."/>
        </authorList>
    </citation>
    <scope>NUCLEOTIDE SEQUENCE [LARGE SCALE GENOMIC DNA]</scope>
    <source>
        <strain evidence="3 4">NS1</strain>
    </source>
</reference>
<evidence type="ECO:0000313" key="4">
    <source>
        <dbReference type="Proteomes" id="UP000292939"/>
    </source>
</evidence>
<evidence type="ECO:0000313" key="3">
    <source>
        <dbReference type="EMBL" id="QBK03640.1"/>
    </source>
</evidence>
<protein>
    <submittedName>
        <fullName evidence="3">Uncharacterized protein</fullName>
    </submittedName>
</protein>
<sequence>MPHLRSRAPALPALLAAALLMLTFAPAHAQSLMERRNAMLKGTNQGVVIIEATPDDNTAATGADGSAQGEKPTGLRAIFDKLGPPSGCPIGAARKAECPDQGIEVPTGAPSASNTPNFSR</sequence>
<keyword evidence="2" id="KW-0732">Signal</keyword>
<dbReference type="Proteomes" id="UP000292939">
    <property type="component" value="Chromosome"/>
</dbReference>
<feature type="signal peptide" evidence="2">
    <location>
        <begin position="1"/>
        <end position="29"/>
    </location>
</feature>
<dbReference type="RefSeq" id="WP_131277477.1">
    <property type="nucleotide sequence ID" value="NZ_CP031395.1"/>
</dbReference>
<feature type="region of interest" description="Disordered" evidence="1">
    <location>
        <begin position="99"/>
        <end position="120"/>
    </location>
</feature>
<dbReference type="OrthoDB" id="9850374at2"/>
<name>A0A4P6UHU9_9BURK</name>
<dbReference type="EMBL" id="CP031395">
    <property type="protein sequence ID" value="QBK03640.1"/>
    <property type="molecule type" value="Genomic_DNA"/>
</dbReference>
<accession>A0A4P6UHU9</accession>
<feature type="compositionally biased region" description="Polar residues" evidence="1">
    <location>
        <begin position="110"/>
        <end position="120"/>
    </location>
</feature>
<proteinExistence type="predicted"/>
<evidence type="ECO:0000256" key="2">
    <source>
        <dbReference type="SAM" id="SignalP"/>
    </source>
</evidence>
<dbReference type="AlphaFoldDB" id="A0A4P6UHU9"/>